<keyword evidence="4" id="KW-0411">Iron-sulfur</keyword>
<evidence type="ECO:0000256" key="4">
    <source>
        <dbReference type="ARBA" id="ARBA00023014"/>
    </source>
</evidence>
<gene>
    <name evidence="6" type="ORF">SAMN04487904_10224</name>
</gene>
<evidence type="ECO:0000313" key="6">
    <source>
        <dbReference type="EMBL" id="SFT42842.1"/>
    </source>
</evidence>
<evidence type="ECO:0000313" key="7">
    <source>
        <dbReference type="Proteomes" id="UP000199165"/>
    </source>
</evidence>
<dbReference type="InterPro" id="IPR058240">
    <property type="entry name" value="rSAM_sf"/>
</dbReference>
<evidence type="ECO:0000256" key="2">
    <source>
        <dbReference type="ARBA" id="ARBA00022723"/>
    </source>
</evidence>
<dbReference type="GO" id="GO:0046872">
    <property type="term" value="F:metal ion binding"/>
    <property type="evidence" value="ECO:0007669"/>
    <property type="project" value="UniProtKB-KW"/>
</dbReference>
<dbReference type="GO" id="GO:0051536">
    <property type="term" value="F:iron-sulfur cluster binding"/>
    <property type="evidence" value="ECO:0007669"/>
    <property type="project" value="UniProtKB-KW"/>
</dbReference>
<dbReference type="SFLD" id="SFLDS00029">
    <property type="entry name" value="Radical_SAM"/>
    <property type="match status" value="1"/>
</dbReference>
<proteinExistence type="predicted"/>
<feature type="domain" description="Radical SAM core" evidence="5">
    <location>
        <begin position="12"/>
        <end position="267"/>
    </location>
</feature>
<name>A0A1I6XXV2_9ACTN</name>
<dbReference type="PROSITE" id="PS51918">
    <property type="entry name" value="RADICAL_SAM"/>
    <property type="match status" value="1"/>
</dbReference>
<dbReference type="SUPFAM" id="SSF102114">
    <property type="entry name" value="Radical SAM enzymes"/>
    <property type="match status" value="1"/>
</dbReference>
<dbReference type="InterPro" id="IPR007197">
    <property type="entry name" value="rSAM"/>
</dbReference>
<dbReference type="PANTHER" id="PTHR11228:SF7">
    <property type="entry name" value="PQQA PEPTIDE CYCLASE"/>
    <property type="match status" value="1"/>
</dbReference>
<dbReference type="GO" id="GO:0003824">
    <property type="term" value="F:catalytic activity"/>
    <property type="evidence" value="ECO:0007669"/>
    <property type="project" value="InterPro"/>
</dbReference>
<evidence type="ECO:0000259" key="5">
    <source>
        <dbReference type="PROSITE" id="PS51918"/>
    </source>
</evidence>
<keyword evidence="7" id="KW-1185">Reference proteome</keyword>
<keyword evidence="3" id="KW-0408">Iron</keyword>
<dbReference type="AlphaFoldDB" id="A0A1I6XXV2"/>
<dbReference type="Pfam" id="PF04055">
    <property type="entry name" value="Radical_SAM"/>
    <property type="match status" value="1"/>
</dbReference>
<accession>A0A1I6XXV2</accession>
<dbReference type="CDD" id="cd01335">
    <property type="entry name" value="Radical_SAM"/>
    <property type="match status" value="1"/>
</dbReference>
<dbReference type="EMBL" id="FPAT01000002">
    <property type="protein sequence ID" value="SFT42842.1"/>
    <property type="molecule type" value="Genomic_DNA"/>
</dbReference>
<organism evidence="6 7">
    <name type="scientific">Actinopolyspora righensis</name>
    <dbReference type="NCBI Taxonomy" id="995060"/>
    <lineage>
        <taxon>Bacteria</taxon>
        <taxon>Bacillati</taxon>
        <taxon>Actinomycetota</taxon>
        <taxon>Actinomycetes</taxon>
        <taxon>Actinopolysporales</taxon>
        <taxon>Actinopolysporaceae</taxon>
        <taxon>Actinopolyspora</taxon>
        <taxon>Actinopolyspora alba group</taxon>
    </lineage>
</organism>
<evidence type="ECO:0000256" key="3">
    <source>
        <dbReference type="ARBA" id="ARBA00023004"/>
    </source>
</evidence>
<dbReference type="SFLD" id="SFLDG01067">
    <property type="entry name" value="SPASM/twitch_domain_containing"/>
    <property type="match status" value="1"/>
</dbReference>
<evidence type="ECO:0000256" key="1">
    <source>
        <dbReference type="ARBA" id="ARBA00022691"/>
    </source>
</evidence>
<keyword evidence="1" id="KW-0949">S-adenosyl-L-methionine</keyword>
<protein>
    <submittedName>
        <fullName evidence="6">Cyclic pyranopterin phosphate synthase</fullName>
    </submittedName>
</protein>
<dbReference type="Gene3D" id="3.20.20.70">
    <property type="entry name" value="Aldolase class I"/>
    <property type="match status" value="1"/>
</dbReference>
<dbReference type="PANTHER" id="PTHR11228">
    <property type="entry name" value="RADICAL SAM DOMAIN PROTEIN"/>
    <property type="match status" value="1"/>
</dbReference>
<dbReference type="InterPro" id="IPR013785">
    <property type="entry name" value="Aldolase_TIM"/>
</dbReference>
<reference evidence="7" key="1">
    <citation type="submission" date="2016-10" db="EMBL/GenBank/DDBJ databases">
        <authorList>
            <person name="Varghese N."/>
            <person name="Submissions S."/>
        </authorList>
    </citation>
    <scope>NUCLEOTIDE SEQUENCE [LARGE SCALE GENOMIC DNA]</scope>
    <source>
        <strain evidence="7">DSM 45501</strain>
    </source>
</reference>
<sequence>MVNDFARSDIPTYVQRDATLRVKIIDACGMTCTFCHNEGTPVAADNRRRIAEAFTPRGRSGRVSIYTGSNGATFLPRTIFPDEEFTDVVARLRAAMRLAELHLTGGEPTLHPRLAELIARGREAGYRVCMTSNGEQGAGVLPACAEAGLDRVNFSVFGTTPAELAEVQHARYRNTARAGDKIDALRESIAVCVEHGIVASVNLVVLDEAHIDRVHRVLDEYSPMLSVRLLNSLDHGQPSLQAIDRILTDRGAVAEAHYVTAGVSGARTAYRLEDGRRIFVKRIRPVRLPDTCVGCRFNNGSDCQEGYYGLRLYRATDGRWMVGVCLQRMDLCQPLEEFLHGSLATEITAFRADEYARLAPLAAS</sequence>
<dbReference type="InterPro" id="IPR050377">
    <property type="entry name" value="Radical_SAM_PqqE_MftC-like"/>
</dbReference>
<dbReference type="STRING" id="995060.SAMN04487904_10224"/>
<keyword evidence="2" id="KW-0479">Metal-binding</keyword>
<dbReference type="Proteomes" id="UP000199165">
    <property type="component" value="Unassembled WGS sequence"/>
</dbReference>